<keyword evidence="1" id="KW-0175">Coiled coil</keyword>
<evidence type="ECO:0000256" key="2">
    <source>
        <dbReference type="SAM" id="MobiDB-lite"/>
    </source>
</evidence>
<comment type="caution">
    <text evidence="3">The sequence shown here is derived from an EMBL/GenBank/DDBJ whole genome shotgun (WGS) entry which is preliminary data.</text>
</comment>
<feature type="region of interest" description="Disordered" evidence="2">
    <location>
        <begin position="274"/>
        <end position="465"/>
    </location>
</feature>
<protein>
    <submittedName>
        <fullName evidence="3">Uncharacterized protein</fullName>
    </submittedName>
</protein>
<evidence type="ECO:0000313" key="3">
    <source>
        <dbReference type="EMBL" id="CAJ1377143.1"/>
    </source>
</evidence>
<accession>A0AA36MR79</accession>
<evidence type="ECO:0000313" key="4">
    <source>
        <dbReference type="Proteomes" id="UP001178507"/>
    </source>
</evidence>
<name>A0AA36MR79_9DINO</name>
<sequence length="697" mass="76295">MVSRPIDVLCEEERLRRLSERMAFDDGDGAEPARQRRARILVEEMTTMGPRLRSPSSEKRRSKAVKALEAGLQARWKAVVHEMAETPKRASEAEKHEKKAEPKVEMDALDGVTVRSVVGLRGLSQVPPEVEAVVLAVLQLVSSDYQPDGDQPPQTWEEARRVLLKPGHFVSSLRKFHLALDRGQVSGASLAYATRQLELAGELGDSTGVHEGAQQLHAWLRAALGLAATARLSAVASPARAGMEASLGAVVNAANAEASPKAKRAVAWGGASEMKAEGMEEPPGVKELGRSPESDAKYEEKGEAKPKAPKSSPLRSTSPKSYRPSGYSGPSSGQVKSAATATTPSTQGSARSAGFNVSWSSLSGGTAGPSAGAKPASRSLRMSVAGTSPKRRASPSPTPAASKPTPKVVSAKSQPRRQAANGGAASPLPKRPSEVQVKARSPAPSLTRSRSAGRELKANPGPSNLSFATISAAAGIQAVGIPTSDDFAGARIRLDREKKEVRQIKALESQIKWDMQREETRQTELERREEARQIMEWRDQEVREMREYVEGKSREQRALELLESKEYQQFKRDWKQAKRKEEIERIKVQLAEDQDNAKWRIELQRALEADRRLLLQEAAEAQEELKELKEKERQKEKFMQEEERAHDIALEYAHQAQQISSEKEALLRSLALLKERSKTSVAGTASRVGTTLWSAAR</sequence>
<reference evidence="3" key="1">
    <citation type="submission" date="2023-08" db="EMBL/GenBank/DDBJ databases">
        <authorList>
            <person name="Chen Y."/>
            <person name="Shah S."/>
            <person name="Dougan E. K."/>
            <person name="Thang M."/>
            <person name="Chan C."/>
        </authorList>
    </citation>
    <scope>NUCLEOTIDE SEQUENCE</scope>
</reference>
<dbReference type="EMBL" id="CAUJNA010000446">
    <property type="protein sequence ID" value="CAJ1377143.1"/>
    <property type="molecule type" value="Genomic_DNA"/>
</dbReference>
<proteinExistence type="predicted"/>
<feature type="compositionally biased region" description="Low complexity" evidence="2">
    <location>
        <begin position="309"/>
        <end position="333"/>
    </location>
</feature>
<feature type="coiled-coil region" evidence="1">
    <location>
        <begin position="604"/>
        <end position="676"/>
    </location>
</feature>
<organism evidence="3 4">
    <name type="scientific">Effrenium voratum</name>
    <dbReference type="NCBI Taxonomy" id="2562239"/>
    <lineage>
        <taxon>Eukaryota</taxon>
        <taxon>Sar</taxon>
        <taxon>Alveolata</taxon>
        <taxon>Dinophyceae</taxon>
        <taxon>Suessiales</taxon>
        <taxon>Symbiodiniaceae</taxon>
        <taxon>Effrenium</taxon>
    </lineage>
</organism>
<evidence type="ECO:0000256" key="1">
    <source>
        <dbReference type="SAM" id="Coils"/>
    </source>
</evidence>
<gene>
    <name evidence="3" type="ORF">EVOR1521_LOCUS6031</name>
</gene>
<feature type="region of interest" description="Disordered" evidence="2">
    <location>
        <begin position="83"/>
        <end position="103"/>
    </location>
</feature>
<dbReference type="Proteomes" id="UP001178507">
    <property type="component" value="Unassembled WGS sequence"/>
</dbReference>
<feature type="compositionally biased region" description="Basic and acidic residues" evidence="2">
    <location>
        <begin position="274"/>
        <end position="306"/>
    </location>
</feature>
<feature type="compositionally biased region" description="Polar residues" evidence="2">
    <location>
        <begin position="334"/>
        <end position="364"/>
    </location>
</feature>
<dbReference type="AlphaFoldDB" id="A0AA36MR79"/>
<keyword evidence="4" id="KW-1185">Reference proteome</keyword>